<organism evidence="1 2">
    <name type="scientific">Phytophthora aleatoria</name>
    <dbReference type="NCBI Taxonomy" id="2496075"/>
    <lineage>
        <taxon>Eukaryota</taxon>
        <taxon>Sar</taxon>
        <taxon>Stramenopiles</taxon>
        <taxon>Oomycota</taxon>
        <taxon>Peronosporomycetes</taxon>
        <taxon>Peronosporales</taxon>
        <taxon>Peronosporaceae</taxon>
        <taxon>Phytophthora</taxon>
    </lineage>
</organism>
<accession>A0A8J5MGT7</accession>
<dbReference type="Proteomes" id="UP000709295">
    <property type="component" value="Unassembled WGS sequence"/>
</dbReference>
<reference evidence="1" key="1">
    <citation type="submission" date="2021-01" db="EMBL/GenBank/DDBJ databases">
        <title>Phytophthora aleatoria, a newly-described species from Pinus radiata is distinct from Phytophthora cactorum isolates based on comparative genomics.</title>
        <authorList>
            <person name="Mcdougal R."/>
            <person name="Panda P."/>
            <person name="Williams N."/>
            <person name="Studholme D.J."/>
        </authorList>
    </citation>
    <scope>NUCLEOTIDE SEQUENCE</scope>
    <source>
        <strain evidence="1">NZFS 4037</strain>
    </source>
</reference>
<dbReference type="AlphaFoldDB" id="A0A8J5MGT7"/>
<sequence>MNSSITTTHEMINTSDTMLVIDVANANVIWIRADRILVELVVFRAFSRALHDYPRCGLPWVARFWTDVVDWGRQRNYPGIEHILVGLLEAYTCWTMVQMRWSLKLTTALPLLRRVRPRANSSADLGSVARTLPTSDNVLNAQCF</sequence>
<name>A0A8J5MGT7_9STRA</name>
<proteinExistence type="predicted"/>
<keyword evidence="2" id="KW-1185">Reference proteome</keyword>
<comment type="caution">
    <text evidence="1">The sequence shown here is derived from an EMBL/GenBank/DDBJ whole genome shotgun (WGS) entry which is preliminary data.</text>
</comment>
<protein>
    <submittedName>
        <fullName evidence="1">Uncharacterized protein</fullName>
    </submittedName>
</protein>
<dbReference type="EMBL" id="JAENGY010000253">
    <property type="protein sequence ID" value="KAG6968007.1"/>
    <property type="molecule type" value="Genomic_DNA"/>
</dbReference>
<gene>
    <name evidence="1" type="ORF">JG688_00006027</name>
</gene>
<evidence type="ECO:0000313" key="2">
    <source>
        <dbReference type="Proteomes" id="UP000709295"/>
    </source>
</evidence>
<evidence type="ECO:0000313" key="1">
    <source>
        <dbReference type="EMBL" id="KAG6968007.1"/>
    </source>
</evidence>